<protein>
    <submittedName>
        <fullName evidence="3">Uncharacterized protein</fullName>
    </submittedName>
</protein>
<name>A0A915ACX6_PARUN</name>
<sequence length="64" mass="6571">MIAVVLFAVAIFSIAATVEADEAAIGPCISGLCPDGYECKDQSCVKSQTTEDITQESGAQMGSV</sequence>
<evidence type="ECO:0000313" key="3">
    <source>
        <dbReference type="WBParaSite" id="PgR003_g094_t02"/>
    </source>
</evidence>
<feature type="signal peptide" evidence="1">
    <location>
        <begin position="1"/>
        <end position="20"/>
    </location>
</feature>
<keyword evidence="1" id="KW-0732">Signal</keyword>
<evidence type="ECO:0000313" key="2">
    <source>
        <dbReference type="Proteomes" id="UP000887569"/>
    </source>
</evidence>
<reference evidence="3" key="1">
    <citation type="submission" date="2022-11" db="UniProtKB">
        <authorList>
            <consortium name="WormBaseParasite"/>
        </authorList>
    </citation>
    <scope>IDENTIFICATION</scope>
</reference>
<dbReference type="AlphaFoldDB" id="A0A915ACX6"/>
<evidence type="ECO:0000256" key="1">
    <source>
        <dbReference type="SAM" id="SignalP"/>
    </source>
</evidence>
<proteinExistence type="predicted"/>
<accession>A0A915ACX6</accession>
<keyword evidence="2" id="KW-1185">Reference proteome</keyword>
<organism evidence="2 3">
    <name type="scientific">Parascaris univalens</name>
    <name type="common">Nematode worm</name>
    <dbReference type="NCBI Taxonomy" id="6257"/>
    <lineage>
        <taxon>Eukaryota</taxon>
        <taxon>Metazoa</taxon>
        <taxon>Ecdysozoa</taxon>
        <taxon>Nematoda</taxon>
        <taxon>Chromadorea</taxon>
        <taxon>Rhabditida</taxon>
        <taxon>Spirurina</taxon>
        <taxon>Ascaridomorpha</taxon>
        <taxon>Ascaridoidea</taxon>
        <taxon>Ascarididae</taxon>
        <taxon>Parascaris</taxon>
    </lineage>
</organism>
<dbReference type="WBParaSite" id="PgR003_g094_t02">
    <property type="protein sequence ID" value="PgR003_g094_t02"/>
    <property type="gene ID" value="PgR003_g094"/>
</dbReference>
<feature type="chain" id="PRO_5037181085" evidence="1">
    <location>
        <begin position="21"/>
        <end position="64"/>
    </location>
</feature>
<dbReference type="Proteomes" id="UP000887569">
    <property type="component" value="Unplaced"/>
</dbReference>